<accession>A0AA36GSV0</accession>
<gene>
    <name evidence="1" type="ORF">CYNAS_LOCUS9550</name>
</gene>
<dbReference type="AlphaFoldDB" id="A0AA36GSV0"/>
<sequence length="59" mass="7162">MRFGCCRVGRLPQRMQWAFAHQQVIAVHSKMPKLFEGHNDYQSKNRRSSDGHHYFYYFL</sequence>
<name>A0AA36GSV0_CYLNA</name>
<keyword evidence="2" id="KW-1185">Reference proteome</keyword>
<comment type="caution">
    <text evidence="1">The sequence shown here is derived from an EMBL/GenBank/DDBJ whole genome shotgun (WGS) entry which is preliminary data.</text>
</comment>
<protein>
    <submittedName>
        <fullName evidence="1">Uncharacterized protein</fullName>
    </submittedName>
</protein>
<reference evidence="1" key="1">
    <citation type="submission" date="2023-07" db="EMBL/GenBank/DDBJ databases">
        <authorList>
            <consortium name="CYATHOMIX"/>
        </authorList>
    </citation>
    <scope>NUCLEOTIDE SEQUENCE</scope>
    <source>
        <strain evidence="1">N/A</strain>
    </source>
</reference>
<organism evidence="1 2">
    <name type="scientific">Cylicocyclus nassatus</name>
    <name type="common">Nematode worm</name>
    <dbReference type="NCBI Taxonomy" id="53992"/>
    <lineage>
        <taxon>Eukaryota</taxon>
        <taxon>Metazoa</taxon>
        <taxon>Ecdysozoa</taxon>
        <taxon>Nematoda</taxon>
        <taxon>Chromadorea</taxon>
        <taxon>Rhabditida</taxon>
        <taxon>Rhabditina</taxon>
        <taxon>Rhabditomorpha</taxon>
        <taxon>Strongyloidea</taxon>
        <taxon>Strongylidae</taxon>
        <taxon>Cylicocyclus</taxon>
    </lineage>
</organism>
<evidence type="ECO:0000313" key="2">
    <source>
        <dbReference type="Proteomes" id="UP001176961"/>
    </source>
</evidence>
<dbReference type="Proteomes" id="UP001176961">
    <property type="component" value="Unassembled WGS sequence"/>
</dbReference>
<evidence type="ECO:0000313" key="1">
    <source>
        <dbReference type="EMBL" id="CAJ0597567.1"/>
    </source>
</evidence>
<proteinExistence type="predicted"/>
<dbReference type="EMBL" id="CATQJL010000223">
    <property type="protein sequence ID" value="CAJ0597567.1"/>
    <property type="molecule type" value="Genomic_DNA"/>
</dbReference>